<name>A0ABY4BKU3_9FLAO</name>
<feature type="domain" description="Serine aminopeptidase S33" evidence="1">
    <location>
        <begin position="30"/>
        <end position="114"/>
    </location>
</feature>
<dbReference type="Pfam" id="PF12146">
    <property type="entry name" value="Hydrolase_4"/>
    <property type="match status" value="1"/>
</dbReference>
<dbReference type="SUPFAM" id="SSF53474">
    <property type="entry name" value="alpha/beta-Hydrolases"/>
    <property type="match status" value="1"/>
</dbReference>
<dbReference type="PIRSF" id="PIRSF037442">
    <property type="entry name" value="UCP037442_abhydr"/>
    <property type="match status" value="1"/>
</dbReference>
<evidence type="ECO:0000313" key="2">
    <source>
        <dbReference type="EMBL" id="UOE38867.1"/>
    </source>
</evidence>
<dbReference type="Gene3D" id="3.40.50.1820">
    <property type="entry name" value="alpha/beta hydrolase"/>
    <property type="match status" value="1"/>
</dbReference>
<keyword evidence="3" id="KW-1185">Reference proteome</keyword>
<dbReference type="InterPro" id="IPR022742">
    <property type="entry name" value="Hydrolase_4"/>
</dbReference>
<dbReference type="Proteomes" id="UP000831068">
    <property type="component" value="Chromosome"/>
</dbReference>
<dbReference type="EMBL" id="CP094529">
    <property type="protein sequence ID" value="UOE38867.1"/>
    <property type="molecule type" value="Genomic_DNA"/>
</dbReference>
<proteinExistence type="predicted"/>
<protein>
    <submittedName>
        <fullName evidence="2">Alpha/beta hydrolase</fullName>
    </submittedName>
</protein>
<organism evidence="2 3">
    <name type="scientific">Chryseobacterium oryzae</name>
    <dbReference type="NCBI Taxonomy" id="2929799"/>
    <lineage>
        <taxon>Bacteria</taxon>
        <taxon>Pseudomonadati</taxon>
        <taxon>Bacteroidota</taxon>
        <taxon>Flavobacteriia</taxon>
        <taxon>Flavobacteriales</taxon>
        <taxon>Weeksellaceae</taxon>
        <taxon>Chryseobacterium group</taxon>
        <taxon>Chryseobacterium</taxon>
    </lineage>
</organism>
<evidence type="ECO:0000259" key="1">
    <source>
        <dbReference type="Pfam" id="PF12146"/>
    </source>
</evidence>
<dbReference type="InterPro" id="IPR017208">
    <property type="entry name" value="UCP037442_abhydr"/>
</dbReference>
<reference evidence="2 3" key="1">
    <citation type="submission" date="2022-03" db="EMBL/GenBank/DDBJ databases">
        <title>Chryseobacterium sp. isolated from the Andong Sikhe.</title>
        <authorList>
            <person name="Won M."/>
            <person name="Kim S.-J."/>
            <person name="Kwon S.-W."/>
        </authorList>
    </citation>
    <scope>NUCLEOTIDE SEQUENCE [LARGE SCALE GENOMIC DNA]</scope>
    <source>
        <strain evidence="2 3">ADR-1</strain>
    </source>
</reference>
<dbReference type="RefSeq" id="WP_243577078.1">
    <property type="nucleotide sequence ID" value="NZ_CP094529.1"/>
</dbReference>
<dbReference type="GO" id="GO:0016787">
    <property type="term" value="F:hydrolase activity"/>
    <property type="evidence" value="ECO:0007669"/>
    <property type="project" value="UniProtKB-KW"/>
</dbReference>
<evidence type="ECO:0000313" key="3">
    <source>
        <dbReference type="Proteomes" id="UP000831068"/>
    </source>
</evidence>
<gene>
    <name evidence="2" type="ORF">MTP08_03600</name>
</gene>
<accession>A0ABY4BKU3</accession>
<keyword evidence="2" id="KW-0378">Hydrolase</keyword>
<sequence>MQQITLKTAQNITLTAHLFQPEKSNGQILVINSATGVKQQIYFAFAGFLKDHGITVITYDYFGIGLSKPQNIKKCDASMRSWGNSDFKAVTDYVKTNFGSYKKICLGHSVGALLLGMNDDSVIFDEFIFVGTQNAFVGNLRWKTKIEAYLGFGILQPLFTSFLGYFPANWFGLGESLPRNCAYDWRTLILNHKSTNKLLEKIQNYSNALTQKVLVVYAEDDDWLTEKGVKTLLQNTYPNLQPEYRFLKKQESDKGEIGHINFFRSYNKKLWNIILKKIEE</sequence>
<dbReference type="InterPro" id="IPR029058">
    <property type="entry name" value="AB_hydrolase_fold"/>
</dbReference>